<accession>A0ABT1MY93</accession>
<dbReference type="PROSITE" id="PS51257">
    <property type="entry name" value="PROKAR_LIPOPROTEIN"/>
    <property type="match status" value="1"/>
</dbReference>
<keyword evidence="3" id="KW-1185">Reference proteome</keyword>
<proteinExistence type="predicted"/>
<feature type="signal peptide" evidence="1">
    <location>
        <begin position="1"/>
        <end position="24"/>
    </location>
</feature>
<protein>
    <submittedName>
        <fullName evidence="2">LamG domain-containing protein</fullName>
    </submittedName>
</protein>
<evidence type="ECO:0000313" key="2">
    <source>
        <dbReference type="EMBL" id="MCQ1056639.1"/>
    </source>
</evidence>
<evidence type="ECO:0000313" key="3">
    <source>
        <dbReference type="Proteomes" id="UP001524460"/>
    </source>
</evidence>
<feature type="chain" id="PRO_5047175339" evidence="1">
    <location>
        <begin position="25"/>
        <end position="263"/>
    </location>
</feature>
<comment type="caution">
    <text evidence="2">The sequence shown here is derived from an EMBL/GenBank/DDBJ whole genome shotgun (WGS) entry which is preliminary data.</text>
</comment>
<gene>
    <name evidence="2" type="ORF">NHN17_00985</name>
</gene>
<dbReference type="Pfam" id="PF13385">
    <property type="entry name" value="Laminin_G_3"/>
    <property type="match status" value="1"/>
</dbReference>
<name>A0ABT1MY93_9GAMM</name>
<dbReference type="InterPro" id="IPR013320">
    <property type="entry name" value="ConA-like_dom_sf"/>
</dbReference>
<evidence type="ECO:0000256" key="1">
    <source>
        <dbReference type="SAM" id="SignalP"/>
    </source>
</evidence>
<organism evidence="2 3">
    <name type="scientific">Photobacterium pectinilyticum</name>
    <dbReference type="NCBI Taxonomy" id="2906793"/>
    <lineage>
        <taxon>Bacteria</taxon>
        <taxon>Pseudomonadati</taxon>
        <taxon>Pseudomonadota</taxon>
        <taxon>Gammaproteobacteria</taxon>
        <taxon>Vibrionales</taxon>
        <taxon>Vibrionaceae</taxon>
        <taxon>Photobacterium</taxon>
    </lineage>
</organism>
<dbReference type="RefSeq" id="WP_255040227.1">
    <property type="nucleotide sequence ID" value="NZ_JANEYT010000001.1"/>
</dbReference>
<dbReference type="SUPFAM" id="SSF49899">
    <property type="entry name" value="Concanavalin A-like lectins/glucanases"/>
    <property type="match status" value="1"/>
</dbReference>
<dbReference type="EMBL" id="JANEYT010000001">
    <property type="protein sequence ID" value="MCQ1056639.1"/>
    <property type="molecule type" value="Genomic_DNA"/>
</dbReference>
<dbReference type="Proteomes" id="UP001524460">
    <property type="component" value="Unassembled WGS sequence"/>
</dbReference>
<sequence>MLKRTVPLCILSTLLLVGCNLVSSNDPLTPDTPEIPDTPDYDLNYGLIFHQDFEGDITSYDWLVGTPSASEGIANSQSALLDGNSVLRMVSWEDEDTKDIYSTGNKTISFWYRFDDINFNGDGKDDKEQYIITLDREEQLNSYGYILRLKGGNLTSYQKDAYTINFNDSGSLPNDGEWNHFALVQSDEYVTVYHNGNSEPWLDEEVSGTSLIQSADLYIGAFNYDMDEGTARLGFKGAIDEFRVYDRALTAQEINYMIEQANQ</sequence>
<reference evidence="2 3" key="1">
    <citation type="submission" date="2022-07" db="EMBL/GenBank/DDBJ databases">
        <title>Photobacterium pectinilyticum sp. nov., a marine bacterium isolated from surface seawater of Qingdao offshore.</title>
        <authorList>
            <person name="Wang X."/>
        </authorList>
    </citation>
    <scope>NUCLEOTIDE SEQUENCE [LARGE SCALE GENOMIC DNA]</scope>
    <source>
        <strain evidence="2 3">ZSDE20</strain>
    </source>
</reference>
<keyword evidence="1" id="KW-0732">Signal</keyword>
<dbReference type="Gene3D" id="2.60.120.200">
    <property type="match status" value="1"/>
</dbReference>